<evidence type="ECO:0000313" key="4">
    <source>
        <dbReference type="Proteomes" id="UP000078555"/>
    </source>
</evidence>
<name>A0A1A8ZYS9_PLAOA</name>
<organism evidence="2 3">
    <name type="scientific">Plasmodium ovale wallikeri</name>
    <dbReference type="NCBI Taxonomy" id="864142"/>
    <lineage>
        <taxon>Eukaryota</taxon>
        <taxon>Sar</taxon>
        <taxon>Alveolata</taxon>
        <taxon>Apicomplexa</taxon>
        <taxon>Aconoidasida</taxon>
        <taxon>Haemosporida</taxon>
        <taxon>Plasmodiidae</taxon>
        <taxon>Plasmodium</taxon>
        <taxon>Plasmodium (Plasmodium)</taxon>
    </lineage>
</organism>
<evidence type="ECO:0000313" key="1">
    <source>
        <dbReference type="EMBL" id="SBT48609.1"/>
    </source>
</evidence>
<gene>
    <name evidence="1" type="ORF">POVWA1_058080</name>
    <name evidence="2" type="ORF">POVWA2_057430</name>
</gene>
<protein>
    <submittedName>
        <fullName evidence="2">Uncharacterized protein</fullName>
    </submittedName>
</protein>
<reference evidence="3 4" key="1">
    <citation type="submission" date="2016-05" db="EMBL/GenBank/DDBJ databases">
        <authorList>
            <person name="Naeem Raeece"/>
        </authorList>
    </citation>
    <scope>NUCLEOTIDE SEQUENCE [LARGE SCALE GENOMIC DNA]</scope>
</reference>
<dbReference type="EMBL" id="FLRE01000193">
    <property type="protein sequence ID" value="SBT49043.1"/>
    <property type="molecule type" value="Genomic_DNA"/>
</dbReference>
<dbReference type="EMBL" id="FLRD01000150">
    <property type="protein sequence ID" value="SBT48609.1"/>
    <property type="molecule type" value="Genomic_DNA"/>
</dbReference>
<dbReference type="AlphaFoldDB" id="A0A1A8ZYS9"/>
<reference evidence="2" key="2">
    <citation type="submission" date="2016-05" db="EMBL/GenBank/DDBJ databases">
        <authorList>
            <person name="Lavstsen T."/>
            <person name="Jespersen J.S."/>
        </authorList>
    </citation>
    <scope>NUCLEOTIDE SEQUENCE [LARGE SCALE GENOMIC DNA]</scope>
</reference>
<accession>A0A1A8ZYS9</accession>
<evidence type="ECO:0000313" key="3">
    <source>
        <dbReference type="Proteomes" id="UP000078550"/>
    </source>
</evidence>
<sequence>MLVVPSQSGEDAGVCVCVGGWGGRGYCSLKLGKRGITIWKKKIPDCQTYVPFSLGIYARIFFNLINYFKQSFPCSSVFKLHASLLCFVAVRSCTLFTKMRLIT</sequence>
<keyword evidence="4" id="KW-1185">Reference proteome</keyword>
<proteinExistence type="predicted"/>
<dbReference type="Proteomes" id="UP000078555">
    <property type="component" value="Unassembled WGS sequence"/>
</dbReference>
<evidence type="ECO:0000313" key="2">
    <source>
        <dbReference type="EMBL" id="SBT49043.1"/>
    </source>
</evidence>
<dbReference type="Proteomes" id="UP000078550">
    <property type="component" value="Unassembled WGS sequence"/>
</dbReference>